<evidence type="ECO:0000313" key="2">
    <source>
        <dbReference type="Proteomes" id="UP000299084"/>
    </source>
</evidence>
<accession>A0A5N4DQU5</accession>
<keyword evidence="2" id="KW-1185">Reference proteome</keyword>
<organism evidence="1 2">
    <name type="scientific">Camelus dromedarius</name>
    <name type="common">Dromedary</name>
    <name type="synonym">Arabian camel</name>
    <dbReference type="NCBI Taxonomy" id="9838"/>
    <lineage>
        <taxon>Eukaryota</taxon>
        <taxon>Metazoa</taxon>
        <taxon>Chordata</taxon>
        <taxon>Craniata</taxon>
        <taxon>Vertebrata</taxon>
        <taxon>Euteleostomi</taxon>
        <taxon>Mammalia</taxon>
        <taxon>Eutheria</taxon>
        <taxon>Laurasiatheria</taxon>
        <taxon>Artiodactyla</taxon>
        <taxon>Tylopoda</taxon>
        <taxon>Camelidae</taxon>
        <taxon>Camelus</taxon>
    </lineage>
</organism>
<comment type="caution">
    <text evidence="1">The sequence shown here is derived from an EMBL/GenBank/DDBJ whole genome shotgun (WGS) entry which is preliminary data.</text>
</comment>
<name>A0A5N4DQU5_CAMDR</name>
<reference evidence="1 2" key="1">
    <citation type="journal article" date="2019" name="Mol. Ecol. Resour.">
        <title>Improving Illumina assemblies with Hi-C and long reads: an example with the North African dromedary.</title>
        <authorList>
            <person name="Elbers J.P."/>
            <person name="Rogers M.F."/>
            <person name="Perelman P.L."/>
            <person name="Proskuryakova A.A."/>
            <person name="Serdyukova N.A."/>
            <person name="Johnson W.E."/>
            <person name="Horin P."/>
            <person name="Corander J."/>
            <person name="Murphy D."/>
            <person name="Burger P.A."/>
        </authorList>
    </citation>
    <scope>NUCLEOTIDE SEQUENCE [LARGE SCALE GENOMIC DNA]</scope>
    <source>
        <strain evidence="1">Drom800</strain>
        <tissue evidence="1">Blood</tissue>
    </source>
</reference>
<gene>
    <name evidence="1" type="ORF">Cadr_000012354</name>
</gene>
<dbReference type="AlphaFoldDB" id="A0A5N4DQU5"/>
<sequence>MRTALGLEESEVVTGGRGQVQAQAWEVWSLHSSFPPNLAFGTQRTPCPSSHRLALTVRAPLIPLSHAHGQEPLMTGFHCLLYCPSHQGLPGSHLPRCICCVLLTTHTHGASPSPSVLIFLQTSSSEVLHRDNSTS</sequence>
<dbReference type="Proteomes" id="UP000299084">
    <property type="component" value="Unassembled WGS sequence"/>
</dbReference>
<protein>
    <submittedName>
        <fullName evidence="1">Uncharacterized protein</fullName>
    </submittedName>
</protein>
<evidence type="ECO:0000313" key="1">
    <source>
        <dbReference type="EMBL" id="KAB1273563.1"/>
    </source>
</evidence>
<dbReference type="EMBL" id="JWIN03000009">
    <property type="protein sequence ID" value="KAB1273563.1"/>
    <property type="molecule type" value="Genomic_DNA"/>
</dbReference>
<proteinExistence type="predicted"/>